<comment type="catalytic activity">
    <reaction evidence="1 10">
        <text>a fatty acyl-[ACP] + phosphate = an acyl phosphate + holo-[ACP]</text>
        <dbReference type="Rhea" id="RHEA:42292"/>
        <dbReference type="Rhea" id="RHEA-COMP:9685"/>
        <dbReference type="Rhea" id="RHEA-COMP:14125"/>
        <dbReference type="ChEBI" id="CHEBI:43474"/>
        <dbReference type="ChEBI" id="CHEBI:59918"/>
        <dbReference type="ChEBI" id="CHEBI:64479"/>
        <dbReference type="ChEBI" id="CHEBI:138651"/>
        <dbReference type="EC" id="2.3.1.274"/>
    </reaction>
</comment>
<protein>
    <recommendedName>
        <fullName evidence="8 10">Phosphate acyltransferase</fullName>
        <ecNumber evidence="8 10">2.3.1.274</ecNumber>
    </recommendedName>
    <alternativeName>
        <fullName evidence="10">Acyl-ACP phosphotransacylase</fullName>
    </alternativeName>
    <alternativeName>
        <fullName evidence="10">Acyl-[acyl-carrier-protein]--phosphate acyltransferase</fullName>
    </alternativeName>
    <alternativeName>
        <fullName evidence="10">Phosphate-acyl-ACP acyltransferase</fullName>
    </alternativeName>
</protein>
<dbReference type="AlphaFoldDB" id="A0A1B3SLB3"/>
<dbReference type="EC" id="2.3.1.274" evidence="8 10"/>
<dbReference type="KEGG" id="shj:SHELI_v1c07640"/>
<dbReference type="GO" id="GO:0005737">
    <property type="term" value="C:cytoplasm"/>
    <property type="evidence" value="ECO:0007669"/>
    <property type="project" value="UniProtKB-SubCell"/>
</dbReference>
<gene>
    <name evidence="10 11" type="primary">plsX</name>
    <name evidence="11" type="ORF">SHELI_v1c07640</name>
</gene>
<evidence type="ECO:0000256" key="6">
    <source>
        <dbReference type="ARBA" id="ARBA00023209"/>
    </source>
</evidence>
<dbReference type="InterPro" id="IPR003664">
    <property type="entry name" value="FA_synthesis"/>
</dbReference>
<dbReference type="PANTHER" id="PTHR30100:SF1">
    <property type="entry name" value="PHOSPHATE ACYLTRANSFERASE"/>
    <property type="match status" value="1"/>
</dbReference>
<dbReference type="Pfam" id="PF02504">
    <property type="entry name" value="FA_synthesis"/>
    <property type="match status" value="1"/>
</dbReference>
<dbReference type="UniPathway" id="UPA00085"/>
<proteinExistence type="inferred from homology"/>
<comment type="subunit">
    <text evidence="9 10">Homodimer. Probably interacts with PlsY.</text>
</comment>
<dbReference type="SUPFAM" id="SSF53659">
    <property type="entry name" value="Isocitrate/Isopropylmalate dehydrogenase-like"/>
    <property type="match status" value="1"/>
</dbReference>
<evidence type="ECO:0000256" key="3">
    <source>
        <dbReference type="ARBA" id="ARBA00022516"/>
    </source>
</evidence>
<keyword evidence="11" id="KW-0012">Acyltransferase</keyword>
<dbReference type="HAMAP" id="MF_00019">
    <property type="entry name" value="PlsX"/>
    <property type="match status" value="1"/>
</dbReference>
<dbReference type="RefSeq" id="WP_069116857.1">
    <property type="nucleotide sequence ID" value="NZ_CP017015.1"/>
</dbReference>
<sequence>MEYIKIAFDVMGSDKGLVPAIDAALRLISEKKDLKIILVGLQKDIKKELSKRKYNHEQIEIHNATEVIEMVDGIMDIRRKKDSSMVRSLEIVRDGIADGVTSGGATAPFIAGCIFILKRIEGIERPAFMPVMPTIIKDKVVLLLDAGANLECDADDILKFAIMASSYSKSVKGVESPKVALLNVGEEESKGLEFHKESYKVLKNNKNIEFIGNLEPRYMCSGIADIVVTDGYTGNIALKAIEGIGKNLLSEIKVALTKNLWRKLAALRLRKAFKEVSHKFDYRNHAGAIVLGVDKIAFKSHGSSDKVAFYASLKMTYDAIKNDVLNKVKAALENK</sequence>
<organism evidence="11 12">
    <name type="scientific">Spiroplasma helicoides</name>
    <dbReference type="NCBI Taxonomy" id="216938"/>
    <lineage>
        <taxon>Bacteria</taxon>
        <taxon>Bacillati</taxon>
        <taxon>Mycoplasmatota</taxon>
        <taxon>Mollicutes</taxon>
        <taxon>Entomoplasmatales</taxon>
        <taxon>Spiroplasmataceae</taxon>
        <taxon>Spiroplasma</taxon>
    </lineage>
</organism>
<dbReference type="STRING" id="216938.SHELI_v1c07640"/>
<dbReference type="PANTHER" id="PTHR30100">
    <property type="entry name" value="FATTY ACID/PHOSPHOLIPID SYNTHESIS PROTEIN PLSX"/>
    <property type="match status" value="1"/>
</dbReference>
<comment type="subcellular location">
    <subcellularLocation>
        <location evidence="10">Cytoplasm</location>
    </subcellularLocation>
    <text evidence="10">Associated with the membrane possibly through PlsY.</text>
</comment>
<evidence type="ECO:0000313" key="12">
    <source>
        <dbReference type="Proteomes" id="UP000094378"/>
    </source>
</evidence>
<keyword evidence="3 10" id="KW-0444">Lipid biosynthesis</keyword>
<keyword evidence="6 10" id="KW-0594">Phospholipid biosynthesis</keyword>
<comment type="pathway">
    <text evidence="10">Lipid metabolism; phospholipid metabolism.</text>
</comment>
<keyword evidence="12" id="KW-1185">Reference proteome</keyword>
<keyword evidence="4 10" id="KW-0808">Transferase</keyword>
<dbReference type="PATRIC" id="fig|216938.3.peg.777"/>
<evidence type="ECO:0000256" key="2">
    <source>
        <dbReference type="ARBA" id="ARBA00022490"/>
    </source>
</evidence>
<dbReference type="Proteomes" id="UP000094378">
    <property type="component" value="Chromosome"/>
</dbReference>
<dbReference type="OrthoDB" id="9806408at2"/>
<evidence type="ECO:0000256" key="7">
    <source>
        <dbReference type="ARBA" id="ARBA00023264"/>
    </source>
</evidence>
<keyword evidence="2 10" id="KW-0963">Cytoplasm</keyword>
<name>A0A1B3SLB3_9MOLU</name>
<dbReference type="GO" id="GO:0008654">
    <property type="term" value="P:phospholipid biosynthetic process"/>
    <property type="evidence" value="ECO:0007669"/>
    <property type="project" value="UniProtKB-KW"/>
</dbReference>
<dbReference type="GO" id="GO:0006633">
    <property type="term" value="P:fatty acid biosynthetic process"/>
    <property type="evidence" value="ECO:0007669"/>
    <property type="project" value="UniProtKB-UniRule"/>
</dbReference>
<evidence type="ECO:0000256" key="10">
    <source>
        <dbReference type="HAMAP-Rule" id="MF_00019"/>
    </source>
</evidence>
<dbReference type="Gene3D" id="3.40.718.10">
    <property type="entry name" value="Isopropylmalate Dehydrogenase"/>
    <property type="match status" value="1"/>
</dbReference>
<reference evidence="11 12" key="1">
    <citation type="submission" date="2016-08" db="EMBL/GenBank/DDBJ databases">
        <title>Complete genome sequence of Spiroplasma helicoides TABS-2 (DSM 22551).</title>
        <authorList>
            <person name="Shen W.-Y."/>
            <person name="Lo W.-S."/>
            <person name="Lai Y.-C."/>
            <person name="Kuo C.-H."/>
        </authorList>
    </citation>
    <scope>NUCLEOTIDE SEQUENCE [LARGE SCALE GENOMIC DNA]</scope>
    <source>
        <strain evidence="11 12">TABS-2</strain>
    </source>
</reference>
<dbReference type="PIRSF" id="PIRSF002465">
    <property type="entry name" value="Phsphlp_syn_PlsX"/>
    <property type="match status" value="1"/>
</dbReference>
<dbReference type="InterPro" id="IPR012281">
    <property type="entry name" value="Phospholipid_synth_PlsX-like"/>
</dbReference>
<keyword evidence="7 10" id="KW-1208">Phospholipid metabolism</keyword>
<evidence type="ECO:0000256" key="5">
    <source>
        <dbReference type="ARBA" id="ARBA00023098"/>
    </source>
</evidence>
<dbReference type="EMBL" id="CP017015">
    <property type="protein sequence ID" value="AOG60713.1"/>
    <property type="molecule type" value="Genomic_DNA"/>
</dbReference>
<evidence type="ECO:0000256" key="8">
    <source>
        <dbReference type="ARBA" id="ARBA00024069"/>
    </source>
</evidence>
<evidence type="ECO:0000256" key="9">
    <source>
        <dbReference type="ARBA" id="ARBA00046608"/>
    </source>
</evidence>
<dbReference type="GO" id="GO:0043811">
    <property type="term" value="F:phosphate:acyl-[acyl carrier protein] acyltransferase activity"/>
    <property type="evidence" value="ECO:0007669"/>
    <property type="project" value="UniProtKB-UniRule"/>
</dbReference>
<keyword evidence="5 10" id="KW-0443">Lipid metabolism</keyword>
<evidence type="ECO:0000256" key="4">
    <source>
        <dbReference type="ARBA" id="ARBA00022679"/>
    </source>
</evidence>
<evidence type="ECO:0000313" key="11">
    <source>
        <dbReference type="EMBL" id="AOG60713.1"/>
    </source>
</evidence>
<comment type="similarity">
    <text evidence="10">Belongs to the PlsX family.</text>
</comment>
<dbReference type="NCBIfam" id="TIGR00182">
    <property type="entry name" value="plsX"/>
    <property type="match status" value="1"/>
</dbReference>
<evidence type="ECO:0000256" key="1">
    <source>
        <dbReference type="ARBA" id="ARBA00001232"/>
    </source>
</evidence>
<accession>A0A1B3SLB3</accession>
<comment type="function">
    <text evidence="10">Catalyzes the reversible formation of acyl-phosphate (acyl-PO(4)) from acyl-[acyl-carrier-protein] (acyl-ACP). This enzyme utilizes acyl-ACP as fatty acyl donor, but not acyl-CoA.</text>
</comment>